<gene>
    <name evidence="1" type="ORF">ANCCAN_22085</name>
</gene>
<comment type="caution">
    <text evidence="1">The sequence shown here is derived from an EMBL/GenBank/DDBJ whole genome shotgun (WGS) entry which is preliminary data.</text>
</comment>
<reference evidence="1 2" key="1">
    <citation type="submission" date="2014-10" db="EMBL/GenBank/DDBJ databases">
        <title>Draft genome of the hookworm Ancylostoma caninum.</title>
        <authorList>
            <person name="Mitreva M."/>
        </authorList>
    </citation>
    <scope>NUCLEOTIDE SEQUENCE [LARGE SCALE GENOMIC DNA]</scope>
    <source>
        <strain evidence="1 2">Baltimore</strain>
    </source>
</reference>
<dbReference type="EMBL" id="JOJR01001153">
    <property type="protein sequence ID" value="RCN32123.1"/>
    <property type="molecule type" value="Genomic_DNA"/>
</dbReference>
<dbReference type="OrthoDB" id="5809381at2759"/>
<sequence length="102" mass="11500">MHTNDCDASGCGSSDSSSSNIMNFYKAERLRVMRMRQQYSSPPSSIEVQKENSEAMDVEVTNDENISSNNTFFAVRPHRLVCKRAALSSPFLVSNVKRMRCD</sequence>
<proteinExistence type="predicted"/>
<protein>
    <submittedName>
        <fullName evidence="1">Uncharacterized protein</fullName>
    </submittedName>
</protein>
<evidence type="ECO:0000313" key="1">
    <source>
        <dbReference type="EMBL" id="RCN32123.1"/>
    </source>
</evidence>
<dbReference type="Proteomes" id="UP000252519">
    <property type="component" value="Unassembled WGS sequence"/>
</dbReference>
<keyword evidence="2" id="KW-1185">Reference proteome</keyword>
<evidence type="ECO:0000313" key="2">
    <source>
        <dbReference type="Proteomes" id="UP000252519"/>
    </source>
</evidence>
<accession>A0A368FJ08</accession>
<dbReference type="AlphaFoldDB" id="A0A368FJ08"/>
<name>A0A368FJ08_ANCCA</name>
<organism evidence="1 2">
    <name type="scientific">Ancylostoma caninum</name>
    <name type="common">Dog hookworm</name>
    <dbReference type="NCBI Taxonomy" id="29170"/>
    <lineage>
        <taxon>Eukaryota</taxon>
        <taxon>Metazoa</taxon>
        <taxon>Ecdysozoa</taxon>
        <taxon>Nematoda</taxon>
        <taxon>Chromadorea</taxon>
        <taxon>Rhabditida</taxon>
        <taxon>Rhabditina</taxon>
        <taxon>Rhabditomorpha</taxon>
        <taxon>Strongyloidea</taxon>
        <taxon>Ancylostomatidae</taxon>
        <taxon>Ancylostomatinae</taxon>
        <taxon>Ancylostoma</taxon>
    </lineage>
</organism>